<accession>A0ABR2U0F6</accession>
<proteinExistence type="predicted"/>
<dbReference type="EMBL" id="JBBPBN010000003">
    <property type="protein sequence ID" value="KAK9043201.1"/>
    <property type="molecule type" value="Genomic_DNA"/>
</dbReference>
<evidence type="ECO:0000313" key="1">
    <source>
        <dbReference type="EMBL" id="KAK9043201.1"/>
    </source>
</evidence>
<reference evidence="1 2" key="1">
    <citation type="journal article" date="2024" name="G3 (Bethesda)">
        <title>Genome assembly of Hibiscus sabdariffa L. provides insights into metabolisms of medicinal natural products.</title>
        <authorList>
            <person name="Kim T."/>
        </authorList>
    </citation>
    <scope>NUCLEOTIDE SEQUENCE [LARGE SCALE GENOMIC DNA]</scope>
    <source>
        <strain evidence="1">TK-2024</strain>
        <tissue evidence="1">Old leaves</tissue>
    </source>
</reference>
<organism evidence="1 2">
    <name type="scientific">Hibiscus sabdariffa</name>
    <name type="common">roselle</name>
    <dbReference type="NCBI Taxonomy" id="183260"/>
    <lineage>
        <taxon>Eukaryota</taxon>
        <taxon>Viridiplantae</taxon>
        <taxon>Streptophyta</taxon>
        <taxon>Embryophyta</taxon>
        <taxon>Tracheophyta</taxon>
        <taxon>Spermatophyta</taxon>
        <taxon>Magnoliopsida</taxon>
        <taxon>eudicotyledons</taxon>
        <taxon>Gunneridae</taxon>
        <taxon>Pentapetalae</taxon>
        <taxon>rosids</taxon>
        <taxon>malvids</taxon>
        <taxon>Malvales</taxon>
        <taxon>Malvaceae</taxon>
        <taxon>Malvoideae</taxon>
        <taxon>Hibiscus</taxon>
    </lineage>
</organism>
<protein>
    <submittedName>
        <fullName evidence="1">Uncharacterized protein</fullName>
    </submittedName>
</protein>
<dbReference type="Proteomes" id="UP001396334">
    <property type="component" value="Unassembled WGS sequence"/>
</dbReference>
<comment type="caution">
    <text evidence="1">The sequence shown here is derived from an EMBL/GenBank/DDBJ whole genome shotgun (WGS) entry which is preliminary data.</text>
</comment>
<name>A0ABR2U0F6_9ROSI</name>
<evidence type="ECO:0000313" key="2">
    <source>
        <dbReference type="Proteomes" id="UP001396334"/>
    </source>
</evidence>
<gene>
    <name evidence="1" type="ORF">V6N11_071548</name>
</gene>
<sequence length="142" mass="15516">MSLPSSPRGRVWMVFVSNISDQMHCERTSRDQRQGSNHSVLGGQDEVFRRVKGVLDGSKSGGEEGGITGCPCRVGCGEILPGQVVMRAMDRGRQDSLLEERGVTVWREETTLAVSREALAPAAATDGERGIKQCLRQSWTLL</sequence>
<keyword evidence="2" id="KW-1185">Reference proteome</keyword>